<comment type="caution">
    <text evidence="2">The sequence shown here is derived from an EMBL/GenBank/DDBJ whole genome shotgun (WGS) entry which is preliminary data.</text>
</comment>
<gene>
    <name evidence="2" type="ORF">HPB48_002623</name>
</gene>
<dbReference type="VEuPathDB" id="VectorBase:HLOH_057002"/>
<keyword evidence="3" id="KW-1185">Reference proteome</keyword>
<sequence length="138" mass="16123">MRKGNQALRLLLTKLYKLPYLDKIFEDYDKAAWPTYDKGTPTLVRVSVYIITLGPINTNEMTYNLDIHLQQSWSDPRLNLLRFGVNKTLSLNGAEITGKIWKPDLYFVNAKRERTHKVTMPNQLVDITPRGDVYYTMR</sequence>
<organism evidence="2 3">
    <name type="scientific">Haemaphysalis longicornis</name>
    <name type="common">Bush tick</name>
    <dbReference type="NCBI Taxonomy" id="44386"/>
    <lineage>
        <taxon>Eukaryota</taxon>
        <taxon>Metazoa</taxon>
        <taxon>Ecdysozoa</taxon>
        <taxon>Arthropoda</taxon>
        <taxon>Chelicerata</taxon>
        <taxon>Arachnida</taxon>
        <taxon>Acari</taxon>
        <taxon>Parasitiformes</taxon>
        <taxon>Ixodida</taxon>
        <taxon>Ixodoidea</taxon>
        <taxon>Ixodidae</taxon>
        <taxon>Haemaphysalinae</taxon>
        <taxon>Haemaphysalis</taxon>
    </lineage>
</organism>
<dbReference type="EMBL" id="JABSTR010000004">
    <property type="protein sequence ID" value="KAH9369031.1"/>
    <property type="molecule type" value="Genomic_DNA"/>
</dbReference>
<dbReference type="OrthoDB" id="442503at2759"/>
<dbReference type="AlphaFoldDB" id="A0A9J6G218"/>
<protein>
    <recommendedName>
        <fullName evidence="1">Neurotransmitter-gated ion-channel ligand-binding domain-containing protein</fullName>
    </recommendedName>
</protein>
<feature type="domain" description="Neurotransmitter-gated ion-channel ligand-binding" evidence="1">
    <location>
        <begin position="21"/>
        <end position="138"/>
    </location>
</feature>
<reference evidence="2 3" key="1">
    <citation type="journal article" date="2020" name="Cell">
        <title>Large-Scale Comparative Analyses of Tick Genomes Elucidate Their Genetic Diversity and Vector Capacities.</title>
        <authorList>
            <consortium name="Tick Genome and Microbiome Consortium (TIGMIC)"/>
            <person name="Jia N."/>
            <person name="Wang J."/>
            <person name="Shi W."/>
            <person name="Du L."/>
            <person name="Sun Y."/>
            <person name="Zhan W."/>
            <person name="Jiang J.F."/>
            <person name="Wang Q."/>
            <person name="Zhang B."/>
            <person name="Ji P."/>
            <person name="Bell-Sakyi L."/>
            <person name="Cui X.M."/>
            <person name="Yuan T.T."/>
            <person name="Jiang B.G."/>
            <person name="Yang W.F."/>
            <person name="Lam T.T."/>
            <person name="Chang Q.C."/>
            <person name="Ding S.J."/>
            <person name="Wang X.J."/>
            <person name="Zhu J.G."/>
            <person name="Ruan X.D."/>
            <person name="Zhao L."/>
            <person name="Wei J.T."/>
            <person name="Ye R.Z."/>
            <person name="Que T.C."/>
            <person name="Du C.H."/>
            <person name="Zhou Y.H."/>
            <person name="Cheng J.X."/>
            <person name="Dai P.F."/>
            <person name="Guo W.B."/>
            <person name="Han X.H."/>
            <person name="Huang E.J."/>
            <person name="Li L.F."/>
            <person name="Wei W."/>
            <person name="Gao Y.C."/>
            <person name="Liu J.Z."/>
            <person name="Shao H.Z."/>
            <person name="Wang X."/>
            <person name="Wang C.C."/>
            <person name="Yang T.C."/>
            <person name="Huo Q.B."/>
            <person name="Li W."/>
            <person name="Chen H.Y."/>
            <person name="Chen S.E."/>
            <person name="Zhou L.G."/>
            <person name="Ni X.B."/>
            <person name="Tian J.H."/>
            <person name="Sheng Y."/>
            <person name="Liu T."/>
            <person name="Pan Y.S."/>
            <person name="Xia L.Y."/>
            <person name="Li J."/>
            <person name="Zhao F."/>
            <person name="Cao W.C."/>
        </authorList>
    </citation>
    <scope>NUCLEOTIDE SEQUENCE [LARGE SCALE GENOMIC DNA]</scope>
    <source>
        <strain evidence="2">HaeL-2018</strain>
    </source>
</reference>
<dbReference type="SUPFAM" id="SSF63712">
    <property type="entry name" value="Nicotinic receptor ligand binding domain-like"/>
    <property type="match status" value="1"/>
</dbReference>
<evidence type="ECO:0000259" key="1">
    <source>
        <dbReference type="Pfam" id="PF02931"/>
    </source>
</evidence>
<dbReference type="Pfam" id="PF02931">
    <property type="entry name" value="Neur_chan_LBD"/>
    <property type="match status" value="1"/>
</dbReference>
<accession>A0A9J6G218</accession>
<evidence type="ECO:0000313" key="3">
    <source>
        <dbReference type="Proteomes" id="UP000821853"/>
    </source>
</evidence>
<name>A0A9J6G218_HAELO</name>
<dbReference type="InterPro" id="IPR036734">
    <property type="entry name" value="Neur_chan_lig-bd_sf"/>
</dbReference>
<dbReference type="Gene3D" id="2.70.170.10">
    <property type="entry name" value="Neurotransmitter-gated ion-channel ligand-binding domain"/>
    <property type="match status" value="1"/>
</dbReference>
<dbReference type="GO" id="GO:0005230">
    <property type="term" value="F:extracellular ligand-gated monoatomic ion channel activity"/>
    <property type="evidence" value="ECO:0007669"/>
    <property type="project" value="InterPro"/>
</dbReference>
<dbReference type="GO" id="GO:0016020">
    <property type="term" value="C:membrane"/>
    <property type="evidence" value="ECO:0007669"/>
    <property type="project" value="InterPro"/>
</dbReference>
<proteinExistence type="predicted"/>
<evidence type="ECO:0000313" key="2">
    <source>
        <dbReference type="EMBL" id="KAH9369031.1"/>
    </source>
</evidence>
<dbReference type="InterPro" id="IPR006202">
    <property type="entry name" value="Neur_chan_lig-bd"/>
</dbReference>
<dbReference type="OMA" id="ISHATRH"/>
<dbReference type="Proteomes" id="UP000821853">
    <property type="component" value="Chromosome 2"/>
</dbReference>